<dbReference type="AlphaFoldDB" id="A0A4U6XHZ2"/>
<dbReference type="Pfam" id="PF01425">
    <property type="entry name" value="Amidase"/>
    <property type="match status" value="1"/>
</dbReference>
<feature type="domain" description="Amidase" evidence="1">
    <location>
        <begin position="160"/>
        <end position="453"/>
    </location>
</feature>
<evidence type="ECO:0000313" key="2">
    <source>
        <dbReference type="EMBL" id="TKW55264.1"/>
    </source>
</evidence>
<accession>A0A4U6XHZ2</accession>
<dbReference type="PANTHER" id="PTHR42678">
    <property type="entry name" value="AMIDASE"/>
    <property type="match status" value="1"/>
</dbReference>
<dbReference type="STRING" id="1306861.A0A4U6XHZ2"/>
<proteinExistence type="predicted"/>
<reference evidence="2 3" key="1">
    <citation type="journal article" date="2019" name="PLoS ONE">
        <title>Comparative genome analysis indicates high evolutionary potential of pathogenicity genes in Colletotrichum tanaceti.</title>
        <authorList>
            <person name="Lelwala R.V."/>
            <person name="Korhonen P.K."/>
            <person name="Young N.D."/>
            <person name="Scott J.B."/>
            <person name="Ades P.A."/>
            <person name="Gasser R.B."/>
            <person name="Taylor P.W.J."/>
        </authorList>
    </citation>
    <scope>NUCLEOTIDE SEQUENCE [LARGE SCALE GENOMIC DNA]</scope>
    <source>
        <strain evidence="2">BRIP57314</strain>
    </source>
</reference>
<keyword evidence="3" id="KW-1185">Reference proteome</keyword>
<dbReference type="InterPro" id="IPR023631">
    <property type="entry name" value="Amidase_dom"/>
</dbReference>
<dbReference type="SUPFAM" id="SSF75304">
    <property type="entry name" value="Amidase signature (AS) enzymes"/>
    <property type="match status" value="1"/>
</dbReference>
<evidence type="ECO:0000313" key="3">
    <source>
        <dbReference type="Proteomes" id="UP000310108"/>
    </source>
</evidence>
<dbReference type="PANTHER" id="PTHR42678:SF37">
    <property type="entry name" value="AMIDASE C869.01-RELATED"/>
    <property type="match status" value="1"/>
</dbReference>
<dbReference type="Gene3D" id="3.90.1300.10">
    <property type="entry name" value="Amidase signature (AS) domain"/>
    <property type="match status" value="1"/>
</dbReference>
<dbReference type="EMBL" id="PJEX01000105">
    <property type="protein sequence ID" value="TKW55264.1"/>
    <property type="molecule type" value="Genomic_DNA"/>
</dbReference>
<organism evidence="2 3">
    <name type="scientific">Colletotrichum tanaceti</name>
    <dbReference type="NCBI Taxonomy" id="1306861"/>
    <lineage>
        <taxon>Eukaryota</taxon>
        <taxon>Fungi</taxon>
        <taxon>Dikarya</taxon>
        <taxon>Ascomycota</taxon>
        <taxon>Pezizomycotina</taxon>
        <taxon>Sordariomycetes</taxon>
        <taxon>Hypocreomycetidae</taxon>
        <taxon>Glomerellales</taxon>
        <taxon>Glomerellaceae</taxon>
        <taxon>Colletotrichum</taxon>
        <taxon>Colletotrichum destructivum species complex</taxon>
    </lineage>
</organism>
<evidence type="ECO:0000259" key="1">
    <source>
        <dbReference type="Pfam" id="PF01425"/>
    </source>
</evidence>
<dbReference type="Proteomes" id="UP000310108">
    <property type="component" value="Unassembled WGS sequence"/>
</dbReference>
<gene>
    <name evidence="2" type="primary">SPAC869.01</name>
    <name evidence="2" type="ORF">CTA1_1119</name>
</gene>
<comment type="caution">
    <text evidence="2">The sequence shown here is derived from an EMBL/GenBank/DDBJ whole genome shotgun (WGS) entry which is preliminary data.</text>
</comment>
<name>A0A4U6XHZ2_9PEZI</name>
<dbReference type="InterPro" id="IPR036928">
    <property type="entry name" value="AS_sf"/>
</dbReference>
<protein>
    <submittedName>
        <fullName evidence="2">Putative amidase</fullName>
    </submittedName>
</protein>
<sequence length="680" mass="74905">MSRGLFACLFTQAKAYKLEKFSVLCHKRIDRFIHKHVQCLILLGFQLTKPSCLVAALPGTGLTEVGSRVDMRSPSMRRESLVIAVILPLVALGKLASTCQGSFSPLFPPLSSPMFPLQENADTTALFPMPECGGTFKLEEATIDQMQKAMKDGIITSQQLVMCYMQRTFQTDEYINSVMQMNPDAMAIAAKMDKMREAGELLGPLHGIPFTVKDSIATKDSMETTAGSWALLGSVVPRDAFIVTRLREAGAVLLGKATMSEWADMRSSEYSEGYSPRGGQPRSPYNLTLNPFGSSSGSAVGVAANAIAFSIGTETDGSIVSPAHRNAVVGFKPTVGLTSRFGIIPESEHLDTVGPFARTVRDAVYALDAIYGVDPRDEYTKAQRGKTPERGYSQFLANKEALRDAVFGIPWDSFWVYASAEEQAQLGRLIELIEAAGARIVNHTEIGDYKNIVNTGGWDWDWSGKLGRRHESEYTVVKVDFYNNIKEYLSEVTNTNVRSLEDIIEFNYANDGTEGGFPLGQRHVNPDSGWVTYRGHPAFRSGQDGFLASYKTQGIQDETYWQALDFMQRTSRDGINAALTHEGGRLSGLLVPMSVGQTHQIAAQAGYPMVSIPAGVDPVMGMPFGLGIMQTAFAEDELVCWASAIEDLQLTSDTELKRTLPKWHNYLERPLPVRRETWFL</sequence>